<proteinExistence type="predicted"/>
<organism evidence="1 2">
    <name type="scientific">Trifolium medium</name>
    <dbReference type="NCBI Taxonomy" id="97028"/>
    <lineage>
        <taxon>Eukaryota</taxon>
        <taxon>Viridiplantae</taxon>
        <taxon>Streptophyta</taxon>
        <taxon>Embryophyta</taxon>
        <taxon>Tracheophyta</taxon>
        <taxon>Spermatophyta</taxon>
        <taxon>Magnoliopsida</taxon>
        <taxon>eudicotyledons</taxon>
        <taxon>Gunneridae</taxon>
        <taxon>Pentapetalae</taxon>
        <taxon>rosids</taxon>
        <taxon>fabids</taxon>
        <taxon>Fabales</taxon>
        <taxon>Fabaceae</taxon>
        <taxon>Papilionoideae</taxon>
        <taxon>50 kb inversion clade</taxon>
        <taxon>NPAAA clade</taxon>
        <taxon>Hologalegina</taxon>
        <taxon>IRL clade</taxon>
        <taxon>Trifolieae</taxon>
        <taxon>Trifolium</taxon>
    </lineage>
</organism>
<comment type="caution">
    <text evidence="1">The sequence shown here is derived from an EMBL/GenBank/DDBJ whole genome shotgun (WGS) entry which is preliminary data.</text>
</comment>
<dbReference type="Proteomes" id="UP000265520">
    <property type="component" value="Unassembled WGS sequence"/>
</dbReference>
<keyword evidence="2" id="KW-1185">Reference proteome</keyword>
<protein>
    <submittedName>
        <fullName evidence="1">Uncharacterized protein</fullName>
    </submittedName>
</protein>
<evidence type="ECO:0000313" key="1">
    <source>
        <dbReference type="EMBL" id="MCI10179.1"/>
    </source>
</evidence>
<sequence>MYWRSRDEMDIGNPPAECIAAVEPAAVETLRPLDLQLTCGEHG</sequence>
<evidence type="ECO:0000313" key="2">
    <source>
        <dbReference type="Proteomes" id="UP000265520"/>
    </source>
</evidence>
<dbReference type="AlphaFoldDB" id="A0A392PFB7"/>
<name>A0A392PFB7_9FABA</name>
<accession>A0A392PFB7</accession>
<dbReference type="EMBL" id="LXQA010075262">
    <property type="protein sequence ID" value="MCI10179.1"/>
    <property type="molecule type" value="Genomic_DNA"/>
</dbReference>
<reference evidence="1 2" key="1">
    <citation type="journal article" date="2018" name="Front. Plant Sci.">
        <title>Red Clover (Trifolium pratense) and Zigzag Clover (T. medium) - A Picture of Genomic Similarities and Differences.</title>
        <authorList>
            <person name="Dluhosova J."/>
            <person name="Istvanek J."/>
            <person name="Nedelnik J."/>
            <person name="Repkova J."/>
        </authorList>
    </citation>
    <scope>NUCLEOTIDE SEQUENCE [LARGE SCALE GENOMIC DNA]</scope>
    <source>
        <strain evidence="2">cv. 10/8</strain>
        <tissue evidence="1">Leaf</tissue>
    </source>
</reference>